<dbReference type="EMBL" id="DVMY01000091">
    <property type="protein sequence ID" value="HIU37811.1"/>
    <property type="molecule type" value="Genomic_DNA"/>
</dbReference>
<gene>
    <name evidence="1" type="ORF">IAC56_06005</name>
</gene>
<dbReference type="Gene3D" id="1.10.3210.40">
    <property type="match status" value="1"/>
</dbReference>
<reference evidence="1" key="1">
    <citation type="submission" date="2020-10" db="EMBL/GenBank/DDBJ databases">
        <authorList>
            <person name="Gilroy R."/>
        </authorList>
    </citation>
    <scope>NUCLEOTIDE SEQUENCE</scope>
    <source>
        <strain evidence="1">7463</strain>
    </source>
</reference>
<dbReference type="AlphaFoldDB" id="A0A9D1LGE3"/>
<reference evidence="1" key="2">
    <citation type="journal article" date="2021" name="PeerJ">
        <title>Extensive microbial diversity within the chicken gut microbiome revealed by metagenomics and culture.</title>
        <authorList>
            <person name="Gilroy R."/>
            <person name="Ravi A."/>
            <person name="Getino M."/>
            <person name="Pursley I."/>
            <person name="Horton D.L."/>
            <person name="Alikhan N.F."/>
            <person name="Baker D."/>
            <person name="Gharbi K."/>
            <person name="Hall N."/>
            <person name="Watson M."/>
            <person name="Adriaenssens E.M."/>
            <person name="Foster-Nyarko E."/>
            <person name="Jarju S."/>
            <person name="Secka A."/>
            <person name="Antonio M."/>
            <person name="Oren A."/>
            <person name="Chaudhuri R.R."/>
            <person name="La Ragione R."/>
            <person name="Hildebrand F."/>
            <person name="Pallen M.J."/>
        </authorList>
    </citation>
    <scope>NUCLEOTIDE SEQUENCE</scope>
    <source>
        <strain evidence="1">7463</strain>
    </source>
</reference>
<comment type="caution">
    <text evidence="1">The sequence shown here is derived from an EMBL/GenBank/DDBJ whole genome shotgun (WGS) entry which is preliminary data.</text>
</comment>
<evidence type="ECO:0000313" key="2">
    <source>
        <dbReference type="Proteomes" id="UP000824083"/>
    </source>
</evidence>
<proteinExistence type="predicted"/>
<evidence type="ECO:0000313" key="1">
    <source>
        <dbReference type="EMBL" id="HIU37811.1"/>
    </source>
</evidence>
<sequence length="592" mass="67432">MITFFNFKQNKQLGAHLPLFLQPIELESYLEKHHNLIGRLKLAYSDKNSWDNKLFPCVKKLALVCGHLPYTAHGIFSDCDGLFRASITAATYAIEIMESSVQLEKNIMAQHLLQGRLKASAALAGLCSFLDVFDHRLEVIEKQKNQNREFFHISEANHVSRLAYQPLAMPYNDWIEKKLADDPNIELQLRWNTQPTPITQTQQNQRLFLSRHILLPETLSWLTEAGPLPLLELLKCLTIDSDLENLPSSVFKAKNLGVYRACLLERERMGAKLGEILEPNGWQETLIRILRTRILNDWEINAKDSPLRKGADGLFLFWPDVCPILIEDMKTFGLTDLPTDPDIWAGCLLSSGITLSSKNQTATCQIAVTPNAKPREAVKLSDAYFFSSGRSLYAKTVKRPFEVDLALEQSLGLSQLTREALELADTHFADKLPDQLPSQATFFWQCSKEFNQPDLQNSIQILSDYLTQHPENISFVLIDEGFFLSESLVHKLNIPFSYEHLVLALLTGNLIYQTDKKEPLWVTHSDQLGALHRGVILKPDLLEAQIHNQKLGFNDLFRQIHNREANPNFAFKQINESTDQLSLNFAEVQNDL</sequence>
<accession>A0A9D1LGE3</accession>
<dbReference type="Proteomes" id="UP000824083">
    <property type="component" value="Unassembled WGS sequence"/>
</dbReference>
<name>A0A9D1LGE3_9BURK</name>
<organism evidence="1 2">
    <name type="scientific">Candidatus Aphodousia faecigallinarum</name>
    <dbReference type="NCBI Taxonomy" id="2840677"/>
    <lineage>
        <taxon>Bacteria</taxon>
        <taxon>Pseudomonadati</taxon>
        <taxon>Pseudomonadota</taxon>
        <taxon>Betaproteobacteria</taxon>
        <taxon>Burkholderiales</taxon>
        <taxon>Sutterellaceae</taxon>
        <taxon>Sutterellaceae incertae sedis</taxon>
        <taxon>Candidatus Aphodousia</taxon>
    </lineage>
</organism>
<protein>
    <submittedName>
        <fullName evidence="1">TraI domain-containing protein</fullName>
    </submittedName>
</protein>